<feature type="compositionally biased region" description="Low complexity" evidence="1">
    <location>
        <begin position="1"/>
        <end position="20"/>
    </location>
</feature>
<sequence>MSAQAASPSPVGSASPGYAAYTPSPGPMDDATHLNVKPGLIPNKHFENPVTAGKALWEVPLDERRAVSQDPHVRVRLEQSRQFDGTVYKKLFDHVQGIAGKVIDDGNLPMDMETFSRLMVSLGITNHFLIRRLFRIFDYKKQSVVGVLDFMAMLDVILQGEYYDFFCQKIYQTLDVDSSGTISKARLLKVPVKNGRGITDQQLSTLKDFCSDALFKHSDPELLTYQDLHTAIRTKASMLFAFVSRIIEGMATVYANKDPPKPRKSELIDYVENRQRTPVPYDCDAFLLAELEKLNCHNAVAKMAGNEVKGGKKGKGKKGK</sequence>
<dbReference type="EMBL" id="HBGA01072304">
    <property type="protein sequence ID" value="CAD9015895.1"/>
    <property type="molecule type" value="Transcribed_RNA"/>
</dbReference>
<protein>
    <recommendedName>
        <fullName evidence="3">EF-hand domain-containing protein</fullName>
    </recommendedName>
</protein>
<organism evidence="2">
    <name type="scientific">Eutreptiella gymnastica</name>
    <dbReference type="NCBI Taxonomy" id="73025"/>
    <lineage>
        <taxon>Eukaryota</taxon>
        <taxon>Discoba</taxon>
        <taxon>Euglenozoa</taxon>
        <taxon>Euglenida</taxon>
        <taxon>Spirocuta</taxon>
        <taxon>Euglenophyceae</taxon>
        <taxon>Eutreptiales</taxon>
        <taxon>Eutreptiaceae</taxon>
        <taxon>Eutreptiella</taxon>
    </lineage>
</organism>
<dbReference type="Gene3D" id="1.10.238.10">
    <property type="entry name" value="EF-hand"/>
    <property type="match status" value="1"/>
</dbReference>
<reference evidence="2" key="1">
    <citation type="submission" date="2021-01" db="EMBL/GenBank/DDBJ databases">
        <authorList>
            <person name="Corre E."/>
            <person name="Pelletier E."/>
            <person name="Niang G."/>
            <person name="Scheremetjew M."/>
            <person name="Finn R."/>
            <person name="Kale V."/>
            <person name="Holt S."/>
            <person name="Cochrane G."/>
            <person name="Meng A."/>
            <person name="Brown T."/>
            <person name="Cohen L."/>
        </authorList>
    </citation>
    <scope>NUCLEOTIDE SEQUENCE</scope>
    <source>
        <strain evidence="2">NIES-381</strain>
    </source>
</reference>
<name>A0A7S1ILP5_9EUGL</name>
<evidence type="ECO:0008006" key="3">
    <source>
        <dbReference type="Google" id="ProtNLM"/>
    </source>
</evidence>
<evidence type="ECO:0000256" key="1">
    <source>
        <dbReference type="SAM" id="MobiDB-lite"/>
    </source>
</evidence>
<gene>
    <name evidence="2" type="ORF">EGYM00392_LOCUS27004</name>
</gene>
<dbReference type="AlphaFoldDB" id="A0A7S1ILP5"/>
<proteinExistence type="predicted"/>
<feature type="region of interest" description="Disordered" evidence="1">
    <location>
        <begin position="1"/>
        <end position="40"/>
    </location>
</feature>
<evidence type="ECO:0000313" key="2">
    <source>
        <dbReference type="EMBL" id="CAD9015895.1"/>
    </source>
</evidence>
<accession>A0A7S1ILP5</accession>
<dbReference type="InterPro" id="IPR011992">
    <property type="entry name" value="EF-hand-dom_pair"/>
</dbReference>
<dbReference type="SUPFAM" id="SSF47473">
    <property type="entry name" value="EF-hand"/>
    <property type="match status" value="1"/>
</dbReference>